<dbReference type="InterPro" id="IPR013525">
    <property type="entry name" value="ABC2_TM"/>
</dbReference>
<protein>
    <recommendedName>
        <fullName evidence="6">Transport permease protein</fullName>
    </recommendedName>
</protein>
<keyword evidence="9" id="KW-1185">Reference proteome</keyword>
<feature type="transmembrane region" description="Helical" evidence="6">
    <location>
        <begin position="99"/>
        <end position="126"/>
    </location>
</feature>
<feature type="transmembrane region" description="Helical" evidence="6">
    <location>
        <begin position="55"/>
        <end position="78"/>
    </location>
</feature>
<dbReference type="PANTHER" id="PTHR43027">
    <property type="entry name" value="DOXORUBICIN RESISTANCE ABC TRANSPORTER PERMEASE PROTEIN DRRC-RELATED"/>
    <property type="match status" value="1"/>
</dbReference>
<evidence type="ECO:0000256" key="4">
    <source>
        <dbReference type="ARBA" id="ARBA00023136"/>
    </source>
</evidence>
<evidence type="ECO:0000313" key="8">
    <source>
        <dbReference type="EMBL" id="GAA0274291.1"/>
    </source>
</evidence>
<keyword evidence="3 6" id="KW-1133">Transmembrane helix</keyword>
<feature type="transmembrane region" description="Helical" evidence="6">
    <location>
        <begin position="219"/>
        <end position="238"/>
    </location>
</feature>
<dbReference type="PIRSF" id="PIRSF006648">
    <property type="entry name" value="DrrB"/>
    <property type="match status" value="1"/>
</dbReference>
<dbReference type="EMBL" id="BAAAGX010000033">
    <property type="protein sequence ID" value="GAA0274291.1"/>
    <property type="molecule type" value="Genomic_DNA"/>
</dbReference>
<keyword evidence="2 6" id="KW-0812">Transmembrane</keyword>
<feature type="domain" description="ABC transmembrane type-2" evidence="7">
    <location>
        <begin position="18"/>
        <end position="244"/>
    </location>
</feature>
<evidence type="ECO:0000256" key="5">
    <source>
        <dbReference type="ARBA" id="ARBA00023251"/>
    </source>
</evidence>
<keyword evidence="4 6" id="KW-0472">Membrane</keyword>
<evidence type="ECO:0000256" key="2">
    <source>
        <dbReference type="ARBA" id="ARBA00022692"/>
    </source>
</evidence>
<evidence type="ECO:0000256" key="3">
    <source>
        <dbReference type="ARBA" id="ARBA00022989"/>
    </source>
</evidence>
<evidence type="ECO:0000256" key="6">
    <source>
        <dbReference type="RuleBase" id="RU361157"/>
    </source>
</evidence>
<feature type="transmembrane region" description="Helical" evidence="6">
    <location>
        <begin position="12"/>
        <end position="35"/>
    </location>
</feature>
<reference evidence="8 9" key="1">
    <citation type="journal article" date="2019" name="Int. J. Syst. Evol. Microbiol.">
        <title>The Global Catalogue of Microorganisms (GCM) 10K type strain sequencing project: providing services to taxonomists for standard genome sequencing and annotation.</title>
        <authorList>
            <consortium name="The Broad Institute Genomics Platform"/>
            <consortium name="The Broad Institute Genome Sequencing Center for Infectious Disease"/>
            <person name="Wu L."/>
            <person name="Ma J."/>
        </authorList>
    </citation>
    <scope>NUCLEOTIDE SEQUENCE [LARGE SCALE GENOMIC DNA]</scope>
    <source>
        <strain evidence="8 9">JCM 10425</strain>
    </source>
</reference>
<keyword evidence="5" id="KW-0046">Antibiotic resistance</keyword>
<accession>A0ABN0V4G0</accession>
<dbReference type="PROSITE" id="PS51012">
    <property type="entry name" value="ABC_TM2"/>
    <property type="match status" value="1"/>
</dbReference>
<dbReference type="InterPro" id="IPR052902">
    <property type="entry name" value="ABC-2_transporter"/>
</dbReference>
<dbReference type="InterPro" id="IPR047817">
    <property type="entry name" value="ABC2_TM_bact-type"/>
</dbReference>
<keyword evidence="6" id="KW-1003">Cell membrane</keyword>
<feature type="transmembrane region" description="Helical" evidence="6">
    <location>
        <begin position="138"/>
        <end position="157"/>
    </location>
</feature>
<comment type="caution">
    <text evidence="8">The sequence shown here is derived from an EMBL/GenBank/DDBJ whole genome shotgun (WGS) entry which is preliminary data.</text>
</comment>
<feature type="transmembrane region" description="Helical" evidence="6">
    <location>
        <begin position="164"/>
        <end position="184"/>
    </location>
</feature>
<evidence type="ECO:0000256" key="1">
    <source>
        <dbReference type="ARBA" id="ARBA00004141"/>
    </source>
</evidence>
<dbReference type="RefSeq" id="WP_344653450.1">
    <property type="nucleotide sequence ID" value="NZ_BAAAGX010000033.1"/>
</dbReference>
<comment type="similarity">
    <text evidence="6">Belongs to the ABC-2 integral membrane protein family.</text>
</comment>
<name>A0ABN0V4G0_9ACTN</name>
<dbReference type="Pfam" id="PF01061">
    <property type="entry name" value="ABC2_membrane"/>
    <property type="match status" value="1"/>
</dbReference>
<organism evidence="8 9">
    <name type="scientific">Cryptosporangium japonicum</name>
    <dbReference type="NCBI Taxonomy" id="80872"/>
    <lineage>
        <taxon>Bacteria</taxon>
        <taxon>Bacillati</taxon>
        <taxon>Actinomycetota</taxon>
        <taxon>Actinomycetes</taxon>
        <taxon>Cryptosporangiales</taxon>
        <taxon>Cryptosporangiaceae</taxon>
        <taxon>Cryptosporangium</taxon>
    </lineage>
</organism>
<evidence type="ECO:0000259" key="7">
    <source>
        <dbReference type="PROSITE" id="PS51012"/>
    </source>
</evidence>
<sequence>MIKTLVKTETKLLLREPILLLWTTGLPIVAFTVLALVPGTSRPTDSLGGLSYAQVYLGVIALIALALLTTMSLPAVLGSYRERGILKRLSVTPMRPWRLLATQIGINLAVVLSTVAVMLIVATITFDDGFPGNPLGWLVTYLLAAGSLLGLAALVAALAPSSKIANAITSILFFPLMFFAGLWIPLPTMPGWLRTISEFTPLGAASQALAESIDGHFPAVRPLLVLLAYAVVFIGLAVRTFRWQ</sequence>
<proteinExistence type="inferred from homology"/>
<gene>
    <name evidence="8" type="ORF">GCM10009539_72430</name>
</gene>
<dbReference type="InterPro" id="IPR000412">
    <property type="entry name" value="ABC_2_transport"/>
</dbReference>
<dbReference type="PANTHER" id="PTHR43027:SF2">
    <property type="entry name" value="TRANSPORT PERMEASE PROTEIN"/>
    <property type="match status" value="1"/>
</dbReference>
<evidence type="ECO:0000313" key="9">
    <source>
        <dbReference type="Proteomes" id="UP001500967"/>
    </source>
</evidence>
<keyword evidence="6" id="KW-0813">Transport</keyword>
<dbReference type="Proteomes" id="UP001500967">
    <property type="component" value="Unassembled WGS sequence"/>
</dbReference>
<comment type="subcellular location">
    <subcellularLocation>
        <location evidence="6">Cell membrane</location>
        <topology evidence="6">Multi-pass membrane protein</topology>
    </subcellularLocation>
    <subcellularLocation>
        <location evidence="1">Membrane</location>
        <topology evidence="1">Multi-pass membrane protein</topology>
    </subcellularLocation>
</comment>